<protein>
    <recommendedName>
        <fullName evidence="3">SD-repeat containing protein B domain-containing protein</fullName>
    </recommendedName>
</protein>
<dbReference type="Proteomes" id="UP000263268">
    <property type="component" value="Unassembled WGS sequence"/>
</dbReference>
<sequence>DLTSCGSDDGTITISELTSGNNYTITYIHNSVTETLSITADASGNYIITGLESGIYNSLLVAENVTGCQ</sequence>
<proteinExistence type="predicted"/>
<reference evidence="1 2" key="1">
    <citation type="journal article" date="2018" name="Nat. Biotechnol.">
        <title>A standardized bacterial taxonomy based on genome phylogeny substantially revises the tree of life.</title>
        <authorList>
            <person name="Parks D.H."/>
            <person name="Chuvochina M."/>
            <person name="Waite D.W."/>
            <person name="Rinke C."/>
            <person name="Skarshewski A."/>
            <person name="Chaumeil P.A."/>
            <person name="Hugenholtz P."/>
        </authorList>
    </citation>
    <scope>NUCLEOTIDE SEQUENCE [LARGE SCALE GENOMIC DNA]</scope>
    <source>
        <strain evidence="1">UBA10227</strain>
    </source>
</reference>
<organism evidence="1 2">
    <name type="scientific">Xanthomarina gelatinilytica</name>
    <dbReference type="NCBI Taxonomy" id="1137281"/>
    <lineage>
        <taxon>Bacteria</taxon>
        <taxon>Pseudomonadati</taxon>
        <taxon>Bacteroidota</taxon>
        <taxon>Flavobacteriia</taxon>
        <taxon>Flavobacteriales</taxon>
        <taxon>Flavobacteriaceae</taxon>
        <taxon>Xanthomarina</taxon>
    </lineage>
</organism>
<evidence type="ECO:0008006" key="3">
    <source>
        <dbReference type="Google" id="ProtNLM"/>
    </source>
</evidence>
<dbReference type="EMBL" id="DPRK01000068">
    <property type="protein sequence ID" value="HCY80864.1"/>
    <property type="molecule type" value="Genomic_DNA"/>
</dbReference>
<accession>A0A3D6BPS5</accession>
<evidence type="ECO:0000313" key="2">
    <source>
        <dbReference type="Proteomes" id="UP000263268"/>
    </source>
</evidence>
<gene>
    <name evidence="1" type="ORF">DHV22_04280</name>
</gene>
<name>A0A3D6BPS5_9FLAO</name>
<evidence type="ECO:0000313" key="1">
    <source>
        <dbReference type="EMBL" id="HCY80864.1"/>
    </source>
</evidence>
<feature type="non-terminal residue" evidence="1">
    <location>
        <position position="69"/>
    </location>
</feature>
<dbReference type="AlphaFoldDB" id="A0A3D6BPS5"/>
<feature type="non-terminal residue" evidence="1">
    <location>
        <position position="1"/>
    </location>
</feature>
<comment type="caution">
    <text evidence="1">The sequence shown here is derived from an EMBL/GenBank/DDBJ whole genome shotgun (WGS) entry which is preliminary data.</text>
</comment>